<organism evidence="1 2">
    <name type="scientific">Kibdelosporangium lantanae</name>
    <dbReference type="NCBI Taxonomy" id="1497396"/>
    <lineage>
        <taxon>Bacteria</taxon>
        <taxon>Bacillati</taxon>
        <taxon>Actinomycetota</taxon>
        <taxon>Actinomycetes</taxon>
        <taxon>Pseudonocardiales</taxon>
        <taxon>Pseudonocardiaceae</taxon>
        <taxon>Kibdelosporangium</taxon>
    </lineage>
</organism>
<dbReference type="Gene3D" id="3.40.47.10">
    <property type="match status" value="1"/>
</dbReference>
<dbReference type="SUPFAM" id="SSF53901">
    <property type="entry name" value="Thiolase-like"/>
    <property type="match status" value="1"/>
</dbReference>
<feature type="non-terminal residue" evidence="1">
    <location>
        <position position="157"/>
    </location>
</feature>
<protein>
    <submittedName>
        <fullName evidence="1">3-oxoacyl-ACP synthase</fullName>
    </submittedName>
</protein>
<accession>A0ABW3MLC0</accession>
<evidence type="ECO:0000313" key="2">
    <source>
        <dbReference type="Proteomes" id="UP001597045"/>
    </source>
</evidence>
<evidence type="ECO:0000313" key="1">
    <source>
        <dbReference type="EMBL" id="MFD1051375.1"/>
    </source>
</evidence>
<dbReference type="EMBL" id="JBHTIS010003543">
    <property type="protein sequence ID" value="MFD1051375.1"/>
    <property type="molecule type" value="Genomic_DNA"/>
</dbReference>
<keyword evidence="2" id="KW-1185">Reference proteome</keyword>
<name>A0ABW3MLC0_9PSEU</name>
<comment type="caution">
    <text evidence="1">The sequence shown here is derived from an EMBL/GenBank/DDBJ whole genome shotgun (WGS) entry which is preliminary data.</text>
</comment>
<gene>
    <name evidence="1" type="ORF">ACFQ1S_40460</name>
</gene>
<dbReference type="Proteomes" id="UP001597045">
    <property type="component" value="Unassembled WGS sequence"/>
</dbReference>
<sequence length="157" mass="16788">MLRLRKVAPFVPSCRVPIADLPIGLSTQELRLFTRFLGLDRIASADGLTVLDMLLAAGEDALAGADRANVRYLIHAHTTQHVAPAGLRLVDALREKLGLTSTRSFSMSQQSCVTALYALKVARSLLGSEPAGSTALVVVGEKVLSAPFQHIPETTVQ</sequence>
<reference evidence="2" key="1">
    <citation type="journal article" date="2019" name="Int. J. Syst. Evol. Microbiol.">
        <title>The Global Catalogue of Microorganisms (GCM) 10K type strain sequencing project: providing services to taxonomists for standard genome sequencing and annotation.</title>
        <authorList>
            <consortium name="The Broad Institute Genomics Platform"/>
            <consortium name="The Broad Institute Genome Sequencing Center for Infectious Disease"/>
            <person name="Wu L."/>
            <person name="Ma J."/>
        </authorList>
    </citation>
    <scope>NUCLEOTIDE SEQUENCE [LARGE SCALE GENOMIC DNA]</scope>
    <source>
        <strain evidence="2">JCM 31486</strain>
    </source>
</reference>
<dbReference type="InterPro" id="IPR016039">
    <property type="entry name" value="Thiolase-like"/>
</dbReference>
<proteinExistence type="predicted"/>